<name>A0A834VYX1_9FABA</name>
<proteinExistence type="predicted"/>
<accession>A0A834VYX1</accession>
<evidence type="ECO:0000313" key="1">
    <source>
        <dbReference type="EMBL" id="KAF7801980.1"/>
    </source>
</evidence>
<gene>
    <name evidence="1" type="ORF">G2W53_041091</name>
</gene>
<organism evidence="1 2">
    <name type="scientific">Senna tora</name>
    <dbReference type="NCBI Taxonomy" id="362788"/>
    <lineage>
        <taxon>Eukaryota</taxon>
        <taxon>Viridiplantae</taxon>
        <taxon>Streptophyta</taxon>
        <taxon>Embryophyta</taxon>
        <taxon>Tracheophyta</taxon>
        <taxon>Spermatophyta</taxon>
        <taxon>Magnoliopsida</taxon>
        <taxon>eudicotyledons</taxon>
        <taxon>Gunneridae</taxon>
        <taxon>Pentapetalae</taxon>
        <taxon>rosids</taxon>
        <taxon>fabids</taxon>
        <taxon>Fabales</taxon>
        <taxon>Fabaceae</taxon>
        <taxon>Caesalpinioideae</taxon>
        <taxon>Cassia clade</taxon>
        <taxon>Senna</taxon>
    </lineage>
</organism>
<comment type="caution">
    <text evidence="1">The sequence shown here is derived from an EMBL/GenBank/DDBJ whole genome shotgun (WGS) entry which is preliminary data.</text>
</comment>
<sequence>MLYSSLVLGVLFFPNLCTSFSKYVTKLAKSFLVLDSSSLEVSAVRVPVNFKTSILGMSSSVAVFIELVLFGRVLFLVESPFSFSFILALISLGHQCSSTFIPTQDAHINLSLLFNSHDHKVSFIHRGQLVQIQNLASYYIVYRVKTHLSLWNPRLVRSFWFFSESRKAEGHC</sequence>
<dbReference type="EMBL" id="JAAIUW010000013">
    <property type="protein sequence ID" value="KAF7801980.1"/>
    <property type="molecule type" value="Genomic_DNA"/>
</dbReference>
<reference evidence="1" key="1">
    <citation type="submission" date="2020-09" db="EMBL/GenBank/DDBJ databases">
        <title>Genome-Enabled Discovery of Anthraquinone Biosynthesis in Senna tora.</title>
        <authorList>
            <person name="Kang S.-H."/>
            <person name="Pandey R.P."/>
            <person name="Lee C.-M."/>
            <person name="Sim J.-S."/>
            <person name="Jeong J.-T."/>
            <person name="Choi B.-S."/>
            <person name="Jung M."/>
            <person name="Ginzburg D."/>
            <person name="Zhao K."/>
            <person name="Won S.Y."/>
            <person name="Oh T.-J."/>
            <person name="Yu Y."/>
            <person name="Kim N.-H."/>
            <person name="Lee O.R."/>
            <person name="Lee T.-H."/>
            <person name="Bashyal P."/>
            <person name="Kim T.-S."/>
            <person name="Lee W.-H."/>
            <person name="Kawkins C."/>
            <person name="Kim C.-K."/>
            <person name="Kim J.S."/>
            <person name="Ahn B.O."/>
            <person name="Rhee S.Y."/>
            <person name="Sohng J.K."/>
        </authorList>
    </citation>
    <scope>NUCLEOTIDE SEQUENCE</scope>
    <source>
        <tissue evidence="1">Leaf</tissue>
    </source>
</reference>
<keyword evidence="2" id="KW-1185">Reference proteome</keyword>
<protein>
    <submittedName>
        <fullName evidence="1">Uncharacterized protein</fullName>
    </submittedName>
</protein>
<evidence type="ECO:0000313" key="2">
    <source>
        <dbReference type="Proteomes" id="UP000634136"/>
    </source>
</evidence>
<dbReference type="AlphaFoldDB" id="A0A834VYX1"/>
<dbReference type="Proteomes" id="UP000634136">
    <property type="component" value="Unassembled WGS sequence"/>
</dbReference>